<protein>
    <submittedName>
        <fullName evidence="1">HAD family hydrolase</fullName>
    </submittedName>
</protein>
<dbReference type="Gene3D" id="1.10.150.240">
    <property type="entry name" value="Putative phosphatase, domain 2"/>
    <property type="match status" value="1"/>
</dbReference>
<dbReference type="PANTHER" id="PTHR43434:SF20">
    <property type="entry name" value="5'-NUCLEOTIDASE"/>
    <property type="match status" value="1"/>
</dbReference>
<accession>A0ABS7DGA0</accession>
<dbReference type="PANTHER" id="PTHR43434">
    <property type="entry name" value="PHOSPHOGLYCOLATE PHOSPHATASE"/>
    <property type="match status" value="1"/>
</dbReference>
<dbReference type="InterPro" id="IPR023198">
    <property type="entry name" value="PGP-like_dom2"/>
</dbReference>
<dbReference type="EMBL" id="JAGFNY010000010">
    <property type="protein sequence ID" value="MBW7570089.1"/>
    <property type="molecule type" value="Genomic_DNA"/>
</dbReference>
<keyword evidence="1" id="KW-0378">Hydrolase</keyword>
<dbReference type="RefSeq" id="WP_219937309.1">
    <property type="nucleotide sequence ID" value="NZ_JAGFNY010000010.1"/>
</dbReference>
<gene>
    <name evidence="1" type="ORF">J5V48_04185</name>
</gene>
<evidence type="ECO:0000313" key="1">
    <source>
        <dbReference type="EMBL" id="MBW7570089.1"/>
    </source>
</evidence>
<name>A0ABS7DGA0_9GAMM</name>
<dbReference type="InterPro" id="IPR050155">
    <property type="entry name" value="HAD-like_hydrolase_sf"/>
</dbReference>
<dbReference type="SFLD" id="SFLDG01129">
    <property type="entry name" value="C1.5:_HAD__Beta-PGM__Phosphata"/>
    <property type="match status" value="1"/>
</dbReference>
<dbReference type="Pfam" id="PF13419">
    <property type="entry name" value="HAD_2"/>
    <property type="match status" value="1"/>
</dbReference>
<evidence type="ECO:0000313" key="2">
    <source>
        <dbReference type="Proteomes" id="UP000731465"/>
    </source>
</evidence>
<dbReference type="SUPFAM" id="SSF56784">
    <property type="entry name" value="HAD-like"/>
    <property type="match status" value="1"/>
</dbReference>
<comment type="caution">
    <text evidence="1">The sequence shown here is derived from an EMBL/GenBank/DDBJ whole genome shotgun (WGS) entry which is preliminary data.</text>
</comment>
<keyword evidence="2" id="KW-1185">Reference proteome</keyword>
<organism evidence="1 2">
    <name type="scientific">Succinivibrio faecicola</name>
    <dbReference type="NCBI Taxonomy" id="2820300"/>
    <lineage>
        <taxon>Bacteria</taxon>
        <taxon>Pseudomonadati</taxon>
        <taxon>Pseudomonadota</taxon>
        <taxon>Gammaproteobacteria</taxon>
        <taxon>Aeromonadales</taxon>
        <taxon>Succinivibrionaceae</taxon>
        <taxon>Succinivibrio</taxon>
    </lineage>
</organism>
<dbReference type="Gene3D" id="3.40.50.1000">
    <property type="entry name" value="HAD superfamily/HAD-like"/>
    <property type="match status" value="1"/>
</dbReference>
<reference evidence="1 2" key="1">
    <citation type="submission" date="2021-03" db="EMBL/GenBank/DDBJ databases">
        <title>Succinivibrio sp. nov. isolated from feces of cow.</title>
        <authorList>
            <person name="Choi J.-Y."/>
        </authorList>
    </citation>
    <scope>NUCLEOTIDE SEQUENCE [LARGE SCALE GENOMIC DNA]</scope>
    <source>
        <strain evidence="1 2">AGMB01872</strain>
    </source>
</reference>
<dbReference type="CDD" id="cd04302">
    <property type="entry name" value="HAD_5NT"/>
    <property type="match status" value="1"/>
</dbReference>
<dbReference type="GO" id="GO:0016787">
    <property type="term" value="F:hydrolase activity"/>
    <property type="evidence" value="ECO:0007669"/>
    <property type="project" value="UniProtKB-KW"/>
</dbReference>
<dbReference type="Proteomes" id="UP000731465">
    <property type="component" value="Unassembled WGS sequence"/>
</dbReference>
<dbReference type="InterPro" id="IPR023214">
    <property type="entry name" value="HAD_sf"/>
</dbReference>
<dbReference type="InterPro" id="IPR041492">
    <property type="entry name" value="HAD_2"/>
</dbReference>
<proteinExistence type="predicted"/>
<dbReference type="SFLD" id="SFLDS00003">
    <property type="entry name" value="Haloacid_Dehalogenase"/>
    <property type="match status" value="1"/>
</dbReference>
<dbReference type="InterPro" id="IPR036412">
    <property type="entry name" value="HAD-like_sf"/>
</dbReference>
<sequence length="213" mass="24125">MKYILFDLDGTLTESGIGIKRSVQYALKNFNIDETDDEKLRLFIGPPLFDSFTNRYGLNEEQANKAIELYRERYREKGIFENRLYDGIKNMLSELKARDLILAVASSKPEVFVIKILKFFDIDKYFSVITGASLDGKLSAKKDVIRKTLEMLNATNNKDQCIMIGDREHDVKGAIENSINCIGCLWGYGSENELKKAGCSILVSTPDQITSIL</sequence>